<reference evidence="1" key="1">
    <citation type="submission" date="2021-02" db="EMBL/GenBank/DDBJ databases">
        <authorList>
            <consortium name="DOE Joint Genome Institute"/>
            <person name="Ahrendt S."/>
            <person name="Looney B.P."/>
            <person name="Miyauchi S."/>
            <person name="Morin E."/>
            <person name="Drula E."/>
            <person name="Courty P.E."/>
            <person name="Chicoki N."/>
            <person name="Fauchery L."/>
            <person name="Kohler A."/>
            <person name="Kuo A."/>
            <person name="Labutti K."/>
            <person name="Pangilinan J."/>
            <person name="Lipzen A."/>
            <person name="Riley R."/>
            <person name="Andreopoulos W."/>
            <person name="He G."/>
            <person name="Johnson J."/>
            <person name="Barry K.W."/>
            <person name="Grigoriev I.V."/>
            <person name="Nagy L."/>
            <person name="Hibbett D."/>
            <person name="Henrissat B."/>
            <person name="Matheny P.B."/>
            <person name="Labbe J."/>
            <person name="Martin F."/>
        </authorList>
    </citation>
    <scope>NUCLEOTIDE SEQUENCE</scope>
    <source>
        <strain evidence="1">FP105234-sp</strain>
    </source>
</reference>
<comment type="caution">
    <text evidence="1">The sequence shown here is derived from an EMBL/GenBank/DDBJ whole genome shotgun (WGS) entry which is preliminary data.</text>
</comment>
<keyword evidence="1" id="KW-0378">Hydrolase</keyword>
<gene>
    <name evidence="1" type="ORF">FA95DRAFT_1583065</name>
</gene>
<protein>
    <submittedName>
        <fullName evidence="1">Glycoside hydrolase family 10 protein</fullName>
    </submittedName>
</protein>
<keyword evidence="2" id="KW-1185">Reference proteome</keyword>
<dbReference type="Proteomes" id="UP000814033">
    <property type="component" value="Unassembled WGS sequence"/>
</dbReference>
<reference evidence="1" key="2">
    <citation type="journal article" date="2022" name="New Phytol.">
        <title>Evolutionary transition to the ectomycorrhizal habit in the genomes of a hyperdiverse lineage of mushroom-forming fungi.</title>
        <authorList>
            <person name="Looney B."/>
            <person name="Miyauchi S."/>
            <person name="Morin E."/>
            <person name="Drula E."/>
            <person name="Courty P.E."/>
            <person name="Kohler A."/>
            <person name="Kuo A."/>
            <person name="LaButti K."/>
            <person name="Pangilinan J."/>
            <person name="Lipzen A."/>
            <person name="Riley R."/>
            <person name="Andreopoulos W."/>
            <person name="He G."/>
            <person name="Johnson J."/>
            <person name="Nolan M."/>
            <person name="Tritt A."/>
            <person name="Barry K.W."/>
            <person name="Grigoriev I.V."/>
            <person name="Nagy L.G."/>
            <person name="Hibbett D."/>
            <person name="Henrissat B."/>
            <person name="Matheny P.B."/>
            <person name="Labbe J."/>
            <person name="Martin F.M."/>
        </authorList>
    </citation>
    <scope>NUCLEOTIDE SEQUENCE</scope>
    <source>
        <strain evidence="1">FP105234-sp</strain>
    </source>
</reference>
<dbReference type="EMBL" id="MU275925">
    <property type="protein sequence ID" value="KAI0046469.1"/>
    <property type="molecule type" value="Genomic_DNA"/>
</dbReference>
<proteinExistence type="predicted"/>
<evidence type="ECO:0000313" key="1">
    <source>
        <dbReference type="EMBL" id="KAI0046469.1"/>
    </source>
</evidence>
<sequence>MFLSSAVSFGVLVFATLPVVYAQLNLIARATGKLYFGTATDIPVLNDTAYTAILNDTKQFGQITAENSMKWLLTEPSRGNFTFQAADTIAHLAETQHKLLRGHNCVWHNQLPDWVTAGNFSAPVLASIITTHCSTLVSRYRGHVYVHSWDVVNEPFNEDGTFQSNVFFDTLNISYIPIALHSARSADPLAKLYINEFNIEYAGPKSTGMQNLVKSLKRAGVPIQGIGLQFHMTVGEVPSTAQLAANMAAFTALGVEVAITELDVRMTLPATPALLAQQKADYEAIIAACHITARCVGVTVWDFTDKYSWVPGAFAGLGAACPWDENLEKKPAYEGIVKGFL</sequence>
<evidence type="ECO:0000313" key="2">
    <source>
        <dbReference type="Proteomes" id="UP000814033"/>
    </source>
</evidence>
<accession>A0ACB8RR35</accession>
<organism evidence="1 2">
    <name type="scientific">Auriscalpium vulgare</name>
    <dbReference type="NCBI Taxonomy" id="40419"/>
    <lineage>
        <taxon>Eukaryota</taxon>
        <taxon>Fungi</taxon>
        <taxon>Dikarya</taxon>
        <taxon>Basidiomycota</taxon>
        <taxon>Agaricomycotina</taxon>
        <taxon>Agaricomycetes</taxon>
        <taxon>Russulales</taxon>
        <taxon>Auriscalpiaceae</taxon>
        <taxon>Auriscalpium</taxon>
    </lineage>
</organism>
<name>A0ACB8RR35_9AGAM</name>